<reference evidence="2" key="1">
    <citation type="submission" date="2016-10" db="EMBL/GenBank/DDBJ databases">
        <authorList>
            <person name="Varghese N."/>
            <person name="Submissions S."/>
        </authorList>
    </citation>
    <scope>NUCLEOTIDE SEQUENCE [LARGE SCALE GENOMIC DNA]</scope>
    <source>
        <strain evidence="2">B48,IBRC-M 10115,DSM 25386,CECT 8001</strain>
    </source>
</reference>
<dbReference type="InterPro" id="IPR017263">
    <property type="entry name" value="UCP037692"/>
</dbReference>
<dbReference type="OrthoDB" id="2736244at2"/>
<dbReference type="PIRSF" id="PIRSF037692">
    <property type="entry name" value="UCP037692"/>
    <property type="match status" value="1"/>
</dbReference>
<dbReference type="RefSeq" id="WP_090746429.1">
    <property type="nucleotide sequence ID" value="NZ_FOBW01000009.1"/>
</dbReference>
<proteinExistence type="predicted"/>
<dbReference type="AlphaFoldDB" id="A0A1H8DXL9"/>
<dbReference type="Proteomes" id="UP000198553">
    <property type="component" value="Unassembled WGS sequence"/>
</dbReference>
<gene>
    <name evidence="1" type="ORF">SAMN05192533_10969</name>
</gene>
<accession>A0A1H8DXL9</accession>
<evidence type="ECO:0000313" key="2">
    <source>
        <dbReference type="Proteomes" id="UP000198553"/>
    </source>
</evidence>
<protein>
    <recommendedName>
        <fullName evidence="3">YheE family protein</fullName>
    </recommendedName>
</protein>
<sequence length="70" mass="8680">MLTHFQYKPLYENTEIPGWHISFYYLKKRYNGIYQQSGKIEWKDNKPDPEVQQKLESQIHELMLYHVYDK</sequence>
<organism evidence="1 2">
    <name type="scientific">Mesobacillus persicus</name>
    <dbReference type="NCBI Taxonomy" id="930146"/>
    <lineage>
        <taxon>Bacteria</taxon>
        <taxon>Bacillati</taxon>
        <taxon>Bacillota</taxon>
        <taxon>Bacilli</taxon>
        <taxon>Bacillales</taxon>
        <taxon>Bacillaceae</taxon>
        <taxon>Mesobacillus</taxon>
    </lineage>
</organism>
<keyword evidence="2" id="KW-1185">Reference proteome</keyword>
<evidence type="ECO:0000313" key="1">
    <source>
        <dbReference type="EMBL" id="SEN11297.1"/>
    </source>
</evidence>
<dbReference type="STRING" id="930146.SAMN05192533_10969"/>
<dbReference type="Pfam" id="PF17277">
    <property type="entry name" value="DUF5342"/>
    <property type="match status" value="1"/>
</dbReference>
<evidence type="ECO:0008006" key="3">
    <source>
        <dbReference type="Google" id="ProtNLM"/>
    </source>
</evidence>
<dbReference type="EMBL" id="FOBW01000009">
    <property type="protein sequence ID" value="SEN11297.1"/>
    <property type="molecule type" value="Genomic_DNA"/>
</dbReference>
<name>A0A1H8DXL9_9BACI</name>